<accession>A0ABY5T2K6</accession>
<dbReference type="Proteomes" id="UP001160508">
    <property type="component" value="Segment"/>
</dbReference>
<keyword evidence="2" id="KW-1185">Reference proteome</keyword>
<sequence length="94" mass="11095">MEIRTKFDVGDKCWAIKNDEPKRFRIIAIHFSDLRSRSTPAITYDMMVDSDNDCLTGKEIKGEWEFKIFHTRMEAVLSLLTDEERSKIEFKSTM</sequence>
<name>A0ABY5T2K6_9VIRU</name>
<dbReference type="EMBL" id="OP031061">
    <property type="protein sequence ID" value="UVN06039.1"/>
    <property type="molecule type" value="Genomic_DNA"/>
</dbReference>
<organism evidence="1 2">
    <name type="scientific">Bacteriophage sp</name>
    <dbReference type="NCBI Taxonomy" id="38018"/>
    <lineage>
        <taxon>Viruses</taxon>
    </lineage>
</organism>
<reference evidence="1" key="1">
    <citation type="submission" date="2022-07" db="EMBL/GenBank/DDBJ databases">
        <authorList>
            <person name="Nishijima S."/>
        </authorList>
    </citation>
    <scope>NUCLEOTIDE SEQUENCE</scope>
    <source>
        <strain evidence="1">1827_77749</strain>
    </source>
</reference>
<protein>
    <submittedName>
        <fullName evidence="1">Uncharacterized protein</fullName>
    </submittedName>
</protein>
<proteinExistence type="predicted"/>
<evidence type="ECO:0000313" key="1">
    <source>
        <dbReference type="EMBL" id="UVN06039.1"/>
    </source>
</evidence>
<evidence type="ECO:0000313" key="2">
    <source>
        <dbReference type="Proteomes" id="UP001160508"/>
    </source>
</evidence>